<dbReference type="EMBL" id="JACVDC010000059">
    <property type="protein sequence ID" value="MBC9797446.1"/>
    <property type="molecule type" value="Genomic_DNA"/>
</dbReference>
<dbReference type="InterPro" id="IPR011335">
    <property type="entry name" value="Restrct_endonuc-II-like"/>
</dbReference>
<comment type="caution">
    <text evidence="3">The sequence shown here is derived from an EMBL/GenBank/DDBJ whole genome shotgun (WGS) entry which is preliminary data.</text>
</comment>
<evidence type="ECO:0000313" key="4">
    <source>
        <dbReference type="Proteomes" id="UP000653730"/>
    </source>
</evidence>
<evidence type="ECO:0000313" key="3">
    <source>
        <dbReference type="EMBL" id="MBC9797446.1"/>
    </source>
</evidence>
<dbReference type="SUPFAM" id="SSF52980">
    <property type="entry name" value="Restriction endonuclease-like"/>
    <property type="match status" value="1"/>
</dbReference>
<evidence type="ECO:0000256" key="1">
    <source>
        <dbReference type="ARBA" id="ARBA00006738"/>
    </source>
</evidence>
<keyword evidence="4" id="KW-1185">Reference proteome</keyword>
<protein>
    <recommendedName>
        <fullName evidence="2">UPF0102 protein IBL28_15835</fullName>
    </recommendedName>
</protein>
<dbReference type="PANTHER" id="PTHR34039:SF1">
    <property type="entry name" value="UPF0102 PROTEIN YRAN"/>
    <property type="match status" value="1"/>
</dbReference>
<name>A0A926JU69_9FLAO</name>
<dbReference type="Proteomes" id="UP000653730">
    <property type="component" value="Unassembled WGS sequence"/>
</dbReference>
<dbReference type="Gene3D" id="3.40.1350.10">
    <property type="match status" value="1"/>
</dbReference>
<reference evidence="3 4" key="1">
    <citation type="submission" date="2020-09" db="EMBL/GenBank/DDBJ databases">
        <title>Sinomicrobium weinanense sp. nov., a halophilic bacteria isolated from saline-alkali soil.</title>
        <authorList>
            <person name="Wu P."/>
            <person name="Ren H."/>
            <person name="Mei Y."/>
            <person name="Liang Y."/>
            <person name="Chen Z."/>
        </authorList>
    </citation>
    <scope>NUCLEOTIDE SEQUENCE [LARGE SCALE GENOMIC DNA]</scope>
    <source>
        <strain evidence="3 4">FJxs</strain>
    </source>
</reference>
<dbReference type="PANTHER" id="PTHR34039">
    <property type="entry name" value="UPF0102 PROTEIN YRAN"/>
    <property type="match status" value="1"/>
</dbReference>
<dbReference type="Pfam" id="PF02021">
    <property type="entry name" value="UPF0102"/>
    <property type="match status" value="1"/>
</dbReference>
<accession>A0A926JU69</accession>
<gene>
    <name evidence="3" type="ORF">IBL28_15835</name>
</gene>
<dbReference type="InterPro" id="IPR003509">
    <property type="entry name" value="UPF0102_YraN-like"/>
</dbReference>
<dbReference type="HAMAP" id="MF_00048">
    <property type="entry name" value="UPF0102"/>
    <property type="match status" value="1"/>
</dbReference>
<comment type="similarity">
    <text evidence="1 2">Belongs to the UPF0102 family.</text>
</comment>
<dbReference type="AlphaFoldDB" id="A0A926JU69"/>
<organism evidence="3 4">
    <name type="scientific">Sinomicrobium weinanense</name>
    <dbReference type="NCBI Taxonomy" id="2842200"/>
    <lineage>
        <taxon>Bacteria</taxon>
        <taxon>Pseudomonadati</taxon>
        <taxon>Bacteroidota</taxon>
        <taxon>Flavobacteriia</taxon>
        <taxon>Flavobacteriales</taxon>
        <taxon>Flavobacteriaceae</taxon>
        <taxon>Sinomicrobium</taxon>
    </lineage>
</organism>
<evidence type="ECO:0000256" key="2">
    <source>
        <dbReference type="HAMAP-Rule" id="MF_00048"/>
    </source>
</evidence>
<dbReference type="GO" id="GO:0003676">
    <property type="term" value="F:nucleic acid binding"/>
    <property type="evidence" value="ECO:0007669"/>
    <property type="project" value="InterPro"/>
</dbReference>
<dbReference type="InterPro" id="IPR011856">
    <property type="entry name" value="tRNA_endonuc-like_dom_sf"/>
</dbReference>
<dbReference type="CDD" id="cd20736">
    <property type="entry name" value="PoNe_Nuclease"/>
    <property type="match status" value="1"/>
</dbReference>
<dbReference type="RefSeq" id="WP_187966580.1">
    <property type="nucleotide sequence ID" value="NZ_JACVDC010000059.1"/>
</dbReference>
<sequence length="119" mass="13854">MAEHNEFGKKGEDLATAYLQNEGYQILKRNYTFKKAEIDIIAQKENILSIVEVKARSSTDFQNLQDAVNKKKIQQIVKATDHYIVTNNIEKEVRFDIIAITGKDKNYTLEHLEDAFYHF</sequence>
<proteinExistence type="inferred from homology"/>
<dbReference type="NCBIfam" id="NF009150">
    <property type="entry name" value="PRK12497.1-3"/>
    <property type="match status" value="1"/>
</dbReference>